<dbReference type="EMBL" id="CP048914">
    <property type="protein sequence ID" value="QMS85286.1"/>
    <property type="molecule type" value="Genomic_DNA"/>
</dbReference>
<feature type="transmembrane region" description="Helical" evidence="1">
    <location>
        <begin position="86"/>
        <end position="105"/>
    </location>
</feature>
<keyword evidence="3" id="KW-0645">Protease</keyword>
<accession>A0A7L7KST0</accession>
<dbReference type="GO" id="GO:0004175">
    <property type="term" value="F:endopeptidase activity"/>
    <property type="evidence" value="ECO:0007669"/>
    <property type="project" value="UniProtKB-ARBA"/>
</dbReference>
<dbReference type="InterPro" id="IPR042150">
    <property type="entry name" value="MmRce1-like"/>
</dbReference>
<dbReference type="Pfam" id="PF02517">
    <property type="entry name" value="Rce1-like"/>
    <property type="match status" value="1"/>
</dbReference>
<keyword evidence="3" id="KW-0482">Metalloprotease</keyword>
<evidence type="ECO:0000256" key="1">
    <source>
        <dbReference type="SAM" id="Phobius"/>
    </source>
</evidence>
<proteinExistence type="predicted"/>
<dbReference type="AlphaFoldDB" id="A0A7L7KST0"/>
<feature type="transmembrane region" description="Helical" evidence="1">
    <location>
        <begin position="7"/>
        <end position="30"/>
    </location>
</feature>
<keyword evidence="1" id="KW-1133">Transmembrane helix</keyword>
<feature type="transmembrane region" description="Helical" evidence="1">
    <location>
        <begin position="125"/>
        <end position="142"/>
    </location>
</feature>
<sequence>MSKTKQLIVYFAVTFGFSWLVWSPFILAGFGLYPMSETLSSLMMLAVIIGAFGPLVGAVVVQYKIGRWPQVKSFLKHCLRFRTKPLYYILAIVIPFGVTVIAHYITTGFGISNLPTTLMPEELTISPVVLVLPYALLMLVLGGGQEEFGWRGFAQDKLQDKFGILLGSSFLGLMWGLWHAPLWIMPGEGHENYSFIAFVLFTIIFSIMISILYNISDKKMVIPWVMHAASNTSVPLFPILFLEDVDQPGYWIWVAVNFVATTILVLWYYKRKQLTPKTA</sequence>
<gene>
    <name evidence="3" type="ORF">G4Z02_05820</name>
</gene>
<feature type="transmembrane region" description="Helical" evidence="1">
    <location>
        <begin position="42"/>
        <end position="65"/>
    </location>
</feature>
<dbReference type="PANTHER" id="PTHR35797:SF1">
    <property type="entry name" value="PROTEASE"/>
    <property type="match status" value="1"/>
</dbReference>
<evidence type="ECO:0000313" key="3">
    <source>
        <dbReference type="EMBL" id="QMS85286.1"/>
    </source>
</evidence>
<keyword evidence="1" id="KW-0472">Membrane</keyword>
<feature type="transmembrane region" description="Helical" evidence="1">
    <location>
        <begin position="221"/>
        <end position="242"/>
    </location>
</feature>
<feature type="transmembrane region" description="Helical" evidence="1">
    <location>
        <begin position="162"/>
        <end position="181"/>
    </location>
</feature>
<keyword evidence="3" id="KW-0378">Hydrolase</keyword>
<protein>
    <submittedName>
        <fullName evidence="3">CPBP family intramembrane metalloprotease</fullName>
    </submittedName>
</protein>
<dbReference type="Proteomes" id="UP000514720">
    <property type="component" value="Chromosome"/>
</dbReference>
<keyword evidence="1" id="KW-0812">Transmembrane</keyword>
<reference evidence="3 4" key="1">
    <citation type="submission" date="2020-02" db="EMBL/GenBank/DDBJ databases">
        <authorList>
            <person name="Zheng R.K."/>
            <person name="Sun C.M."/>
        </authorList>
    </citation>
    <scope>NUCLEOTIDE SEQUENCE [LARGE SCALE GENOMIC DNA]</scope>
    <source>
        <strain evidence="4">zrk13</strain>
    </source>
</reference>
<dbReference type="GO" id="GO:0008237">
    <property type="term" value="F:metallopeptidase activity"/>
    <property type="evidence" value="ECO:0007669"/>
    <property type="project" value="UniProtKB-KW"/>
</dbReference>
<dbReference type="RefSeq" id="WP_258877077.1">
    <property type="nucleotide sequence ID" value="NZ_CP048914.1"/>
</dbReference>
<keyword evidence="4" id="KW-1185">Reference proteome</keyword>
<organism evidence="3 4">
    <name type="scientific">Candidatus Xianfuyuplasma coldseepsis</name>
    <dbReference type="NCBI Taxonomy" id="2782163"/>
    <lineage>
        <taxon>Bacteria</taxon>
        <taxon>Bacillati</taxon>
        <taxon>Mycoplasmatota</taxon>
        <taxon>Mollicutes</taxon>
        <taxon>Candidatus Izemoplasmatales</taxon>
        <taxon>Candidatus Izemoplasmataceae</taxon>
        <taxon>Candidatus Xianfuyuplasma</taxon>
    </lineage>
</organism>
<evidence type="ECO:0000313" key="4">
    <source>
        <dbReference type="Proteomes" id="UP000514720"/>
    </source>
</evidence>
<dbReference type="InterPro" id="IPR003675">
    <property type="entry name" value="Rce1/LyrA-like_dom"/>
</dbReference>
<evidence type="ECO:0000259" key="2">
    <source>
        <dbReference type="Pfam" id="PF02517"/>
    </source>
</evidence>
<feature type="domain" description="CAAX prenyl protease 2/Lysostaphin resistance protein A-like" evidence="2">
    <location>
        <begin position="131"/>
        <end position="232"/>
    </location>
</feature>
<dbReference type="KEGG" id="xcl:G4Z02_05820"/>
<feature type="transmembrane region" description="Helical" evidence="1">
    <location>
        <begin position="193"/>
        <end position="214"/>
    </location>
</feature>
<dbReference type="GO" id="GO:0080120">
    <property type="term" value="P:CAAX-box protein maturation"/>
    <property type="evidence" value="ECO:0007669"/>
    <property type="project" value="UniProtKB-ARBA"/>
</dbReference>
<dbReference type="GO" id="GO:0006508">
    <property type="term" value="P:proteolysis"/>
    <property type="evidence" value="ECO:0007669"/>
    <property type="project" value="UniProtKB-KW"/>
</dbReference>
<dbReference type="PANTHER" id="PTHR35797">
    <property type="entry name" value="PROTEASE-RELATED"/>
    <property type="match status" value="1"/>
</dbReference>
<feature type="transmembrane region" description="Helical" evidence="1">
    <location>
        <begin position="248"/>
        <end position="269"/>
    </location>
</feature>
<name>A0A7L7KST0_9MOLU</name>